<evidence type="ECO:0000256" key="7">
    <source>
        <dbReference type="ARBA" id="ARBA00022723"/>
    </source>
</evidence>
<dbReference type="InterPro" id="IPR020568">
    <property type="entry name" value="Ribosomal_Su5_D2-typ_SF"/>
</dbReference>
<dbReference type="Pfam" id="PF02518">
    <property type="entry name" value="HATPase_c"/>
    <property type="match status" value="1"/>
</dbReference>
<evidence type="ECO:0000256" key="13">
    <source>
        <dbReference type="ARBA" id="ARBA00023235"/>
    </source>
</evidence>
<organism evidence="20 21">
    <name type="scientific">Mucor circinelloides f. lusitanicus</name>
    <name type="common">Mucor racemosus var. lusitanicus</name>
    <dbReference type="NCBI Taxonomy" id="29924"/>
    <lineage>
        <taxon>Eukaryota</taxon>
        <taxon>Fungi</taxon>
        <taxon>Fungi incertae sedis</taxon>
        <taxon>Mucoromycota</taxon>
        <taxon>Mucoromycotina</taxon>
        <taxon>Mucoromycetes</taxon>
        <taxon>Mucorales</taxon>
        <taxon>Mucorineae</taxon>
        <taxon>Mucoraceae</taxon>
        <taxon>Mucor</taxon>
    </lineage>
</organism>
<dbReference type="Gene3D" id="3.30.230.10">
    <property type="match status" value="1"/>
</dbReference>
<dbReference type="GO" id="GO:0046872">
    <property type="term" value="F:metal ion binding"/>
    <property type="evidence" value="ECO:0007669"/>
    <property type="project" value="UniProtKB-KW"/>
</dbReference>
<dbReference type="InterPro" id="IPR003594">
    <property type="entry name" value="HATPase_dom"/>
</dbReference>
<feature type="compositionally biased region" description="Acidic residues" evidence="17">
    <location>
        <begin position="1"/>
        <end position="37"/>
    </location>
</feature>
<dbReference type="FunFam" id="3.30.230.10:FF:000008">
    <property type="entry name" value="DNA topoisomerase 2"/>
    <property type="match status" value="1"/>
</dbReference>
<evidence type="ECO:0000256" key="2">
    <source>
        <dbReference type="ARBA" id="ARBA00001913"/>
    </source>
</evidence>
<sequence length="1395" mass="157657">MSDFEDDPQIYEIDSDKDDDFQDDEDVFELDDDDSGDDFGAPVAKKRKTAAAATKGKGKTTAKAKASSTPAVKKTPIKRTPKKKPIDADEDNDNEFPLAPIFNMGSSAKKTASPKKTTVSTAKENAALESASDSPSTPKPKAVKKKATTPKAATKKAAKTGALDAFMSPDVEMSEADSTEGTPGPNSNKTIEEIYQKKTQLEHILLRPDTYIGSIESEEQEMYVFDSEEKAIVKKKIKYVPGLYKIIDEILVNAADNKASPKANHAHIRDPSMNAIKVTIDRTANFISIYNNGSGIPITMHKDENCYVPELIFGHLLTSSNYDDNEKKVTGGRNGYGAKLCNIFSTEFTVETGDRERKLKYKQVFKNNMSKTGSPVITPNNKGEQFTKISFRPDLEKFNLTEMDEDFESLIKKRVYDLAGICKGVNVYLNGEKIEIKNFQDYCSLYSKTMEFRPKEGAPAMIVENSRDSPRWTIHFAVSDGQFNQVSFVNSICTAKGGTHVNYVADQIVKALAPEVQKKAHSKNIRPFQIKNHMCLFINCLIENPAFDSQTKENMTLRATAFGSTYKISDSFIKNIKNSGIIENIVRWVRFKEDEQMIKADRSSMTRRLKIPKLEDANLAGVRPHNKNCTLILTEGDSAKALVLSGLSVVGRDKFGVFPLRGKVLNVRDATNSQIMNNAEITNIKAILGLKHGKTYTDVSELRYGKLMLMTDQDHDGSHIKGLLINFIDSMFPSLLDIPGFLLEFITPIIRCKHKRTKEEITFFTIPEYETWAEQYNKNSEWEPKYFKGLGTSDKADARRYFSQLDIHRKEFATPTPEARELVDMAFNKDRVNDRKAWLDTYEPGIFIDHNVNKIRIDDFVNQELMLFSMANNIRTIPSMVDGFKPGQRKVFFGACKRGKNTEVKVAQFANYVAGLTQYHHGEATIASTVINMAQDFVGSNNINLLVPAGQFGTRHEGGKSAASPRYLFTRLHKIARLMFHPDDDELLNYLIEENKPIEPEWYVPILPMILVNGADGIGMGWSTYVPNYNPKEIAENLLRMMNAEELVPMRPWFRGFKGEIVAESSKFVTKGIAEVDAEGHIKITELPLRTWTDTYKDFLDTCRDPKDNKKPPIAIIDYFNNSTDTAVELTLEVDEASLAKAEAAGLEKVLKLTSNLNTSNMVCFNREGKLKKYETAEEILKEFYPLRLEYYEKRKQHLIQVLQDEYDRLDNKAKFINLVITKQLIYVNRKEQDVIADMKKHGLKQIFPRKKKSALIVEDDDENNSEDQDGTGYEYLFSINVRGFTAQKVAEALKLKDSKFNQLQDVQGTPPKTFWRRDLQALLKEWDNLLEEDELLASQAKPLASQKTKKRKRVLKKKTDEVKKEGEDAAAVTTTTKTTKTTKTSTKTATIEED</sequence>
<evidence type="ECO:0000256" key="11">
    <source>
        <dbReference type="ARBA" id="ARBA00023029"/>
    </source>
</evidence>
<evidence type="ECO:0000256" key="1">
    <source>
        <dbReference type="ARBA" id="ARBA00000185"/>
    </source>
</evidence>
<dbReference type="GO" id="GO:0003918">
    <property type="term" value="F:DNA topoisomerase type II (double strand cut, ATP-hydrolyzing) activity"/>
    <property type="evidence" value="ECO:0007669"/>
    <property type="project" value="UniProtKB-UniRule"/>
</dbReference>
<dbReference type="EC" id="5.6.2.2" evidence="5 16"/>
<dbReference type="InterPro" id="IPR013760">
    <property type="entry name" value="Topo_IIA-like_dom_sf"/>
</dbReference>
<dbReference type="Gene3D" id="3.30.1360.40">
    <property type="match status" value="1"/>
</dbReference>
<feature type="compositionally biased region" description="Polar residues" evidence="17">
    <location>
        <begin position="179"/>
        <end position="189"/>
    </location>
</feature>
<evidence type="ECO:0000256" key="6">
    <source>
        <dbReference type="ARBA" id="ARBA00019635"/>
    </source>
</evidence>
<dbReference type="SMART" id="SM00434">
    <property type="entry name" value="TOP4c"/>
    <property type="match status" value="1"/>
</dbReference>
<keyword evidence="11 15" id="KW-0799">Topoisomerase</keyword>
<evidence type="ECO:0000259" key="18">
    <source>
        <dbReference type="PROSITE" id="PS50880"/>
    </source>
</evidence>
<dbReference type="Pfam" id="PF00521">
    <property type="entry name" value="DNA_topoisoIV"/>
    <property type="match status" value="1"/>
</dbReference>
<dbReference type="CDD" id="cd03365">
    <property type="entry name" value="TOPRIM_TopoIIA"/>
    <property type="match status" value="1"/>
</dbReference>
<dbReference type="CDD" id="cd03481">
    <property type="entry name" value="TopoIIA_Trans_ScTopoIIA"/>
    <property type="match status" value="1"/>
</dbReference>
<dbReference type="InterPro" id="IPR001241">
    <property type="entry name" value="Topo_IIA"/>
</dbReference>
<dbReference type="GO" id="GO:0003677">
    <property type="term" value="F:DNA binding"/>
    <property type="evidence" value="ECO:0007669"/>
    <property type="project" value="UniProtKB-UniRule"/>
</dbReference>
<dbReference type="PROSITE" id="PS00177">
    <property type="entry name" value="TOPOISOMERASE_II"/>
    <property type="match status" value="1"/>
</dbReference>
<dbReference type="PRINTS" id="PR00418">
    <property type="entry name" value="TPI2FAMILY"/>
</dbReference>
<evidence type="ECO:0000256" key="17">
    <source>
        <dbReference type="SAM" id="MobiDB-lite"/>
    </source>
</evidence>
<dbReference type="InterPro" id="IPR018522">
    <property type="entry name" value="TopoIIA_CS"/>
</dbReference>
<dbReference type="GO" id="GO:0000712">
    <property type="term" value="P:resolution of meiotic recombination intermediates"/>
    <property type="evidence" value="ECO:0007669"/>
    <property type="project" value="TreeGrafter"/>
</dbReference>
<evidence type="ECO:0000256" key="15">
    <source>
        <dbReference type="PROSITE-ProRule" id="PRU01384"/>
    </source>
</evidence>
<feature type="compositionally biased region" description="Basic and acidic residues" evidence="17">
    <location>
        <begin position="1358"/>
        <end position="1368"/>
    </location>
</feature>
<evidence type="ECO:0000256" key="12">
    <source>
        <dbReference type="ARBA" id="ARBA00023125"/>
    </source>
</evidence>
<keyword evidence="7" id="KW-0479">Metal-binding</keyword>
<dbReference type="GO" id="GO:0005524">
    <property type="term" value="F:ATP binding"/>
    <property type="evidence" value="ECO:0007669"/>
    <property type="project" value="UniProtKB-UniRule"/>
</dbReference>
<keyword evidence="10" id="KW-0460">Magnesium</keyword>
<dbReference type="InterPro" id="IPR031660">
    <property type="entry name" value="TOPRIM_C"/>
</dbReference>
<dbReference type="InterPro" id="IPR036890">
    <property type="entry name" value="HATPase_C_sf"/>
</dbReference>
<comment type="function">
    <text evidence="14 16">Control of topological states of DNA by transient breakage and subsequent rejoining of DNA strands. Topoisomerase II makes double-strand breaks.</text>
</comment>
<evidence type="ECO:0000256" key="5">
    <source>
        <dbReference type="ARBA" id="ARBA00012895"/>
    </source>
</evidence>
<dbReference type="InterPro" id="IPR013758">
    <property type="entry name" value="Topo_IIA_A/C_ab"/>
</dbReference>
<feature type="compositionally biased region" description="Basic residues" evidence="17">
    <location>
        <begin position="1348"/>
        <end position="1357"/>
    </location>
</feature>
<dbReference type="GO" id="GO:0000819">
    <property type="term" value="P:sister chromatid segregation"/>
    <property type="evidence" value="ECO:0007669"/>
    <property type="project" value="TreeGrafter"/>
</dbReference>
<comment type="cofactor">
    <cofactor evidence="3">
        <name>Mg(2+)</name>
        <dbReference type="ChEBI" id="CHEBI:18420"/>
    </cofactor>
</comment>
<feature type="compositionally biased region" description="Basic residues" evidence="17">
    <location>
        <begin position="141"/>
        <end position="158"/>
    </location>
</feature>
<comment type="caution">
    <text evidence="20">The sequence shown here is derived from an EMBL/GenBank/DDBJ whole genome shotgun (WGS) entry which is preliminary data.</text>
</comment>
<keyword evidence="8 16" id="KW-0547">Nucleotide-binding</keyword>
<evidence type="ECO:0000256" key="4">
    <source>
        <dbReference type="ARBA" id="ARBA00011080"/>
    </source>
</evidence>
<dbReference type="FunFam" id="3.40.50.670:FF:000001">
    <property type="entry name" value="DNA topoisomerase 2"/>
    <property type="match status" value="2"/>
</dbReference>
<evidence type="ECO:0000256" key="9">
    <source>
        <dbReference type="ARBA" id="ARBA00022840"/>
    </source>
</evidence>
<feature type="compositionally biased region" description="Low complexity" evidence="17">
    <location>
        <begin position="106"/>
        <end position="123"/>
    </location>
</feature>
<dbReference type="InterPro" id="IPR001154">
    <property type="entry name" value="TopoII_euk"/>
</dbReference>
<comment type="cofactor">
    <cofactor evidence="2">
        <name>Ca(2+)</name>
        <dbReference type="ChEBI" id="CHEBI:29108"/>
    </cofactor>
</comment>
<dbReference type="FunFam" id="3.30.1490.30:FF:000001">
    <property type="entry name" value="DNA topoisomerase 2"/>
    <property type="match status" value="1"/>
</dbReference>
<evidence type="ECO:0000256" key="16">
    <source>
        <dbReference type="RuleBase" id="RU362094"/>
    </source>
</evidence>
<dbReference type="Gene3D" id="3.30.1490.30">
    <property type="match status" value="1"/>
</dbReference>
<accession>A0A8H4BLJ3</accession>
<dbReference type="SUPFAM" id="SSF56719">
    <property type="entry name" value="Type II DNA topoisomerase"/>
    <property type="match status" value="1"/>
</dbReference>
<gene>
    <name evidence="20" type="ORF">FB192DRAFT_1445411</name>
</gene>
<dbReference type="InterPro" id="IPR013759">
    <property type="entry name" value="Topo_IIA_B_C"/>
</dbReference>
<evidence type="ECO:0000256" key="14">
    <source>
        <dbReference type="ARBA" id="ARBA00053943"/>
    </source>
</evidence>
<dbReference type="InterPro" id="IPR013506">
    <property type="entry name" value="Topo_IIA_bsu_dom2"/>
</dbReference>
<proteinExistence type="inferred from homology"/>
<comment type="subunit">
    <text evidence="16">Homodimer.</text>
</comment>
<reference evidence="20 21" key="1">
    <citation type="submission" date="2019-09" db="EMBL/GenBank/DDBJ databases">
        <authorList>
            <consortium name="DOE Joint Genome Institute"/>
            <person name="Mondo S.J."/>
            <person name="Navarro-Mendoza M.I."/>
            <person name="Perez-Arques C."/>
            <person name="Panchal S."/>
            <person name="Nicolas F.E."/>
            <person name="Ganguly P."/>
            <person name="Pangilinan J."/>
            <person name="Grigoriev I."/>
            <person name="Heitman J."/>
            <person name="Sanya K."/>
            <person name="Garre V."/>
        </authorList>
    </citation>
    <scope>NUCLEOTIDE SEQUENCE [LARGE SCALE GENOMIC DNA]</scope>
    <source>
        <strain evidence="20 21">MU402</strain>
    </source>
</reference>
<keyword evidence="13 15" id="KW-0413">Isomerase</keyword>
<dbReference type="CDD" id="cd16930">
    <property type="entry name" value="HATPase_TopII-like"/>
    <property type="match status" value="1"/>
</dbReference>
<dbReference type="FunFam" id="3.90.199.10:FF:000002">
    <property type="entry name" value="DNA topoisomerase 2"/>
    <property type="match status" value="1"/>
</dbReference>
<dbReference type="PANTHER" id="PTHR10169:SF38">
    <property type="entry name" value="DNA TOPOISOMERASE 2"/>
    <property type="match status" value="1"/>
</dbReference>
<dbReference type="InterPro" id="IPR006171">
    <property type="entry name" value="TOPRIM_dom"/>
</dbReference>
<dbReference type="Gene3D" id="3.40.50.670">
    <property type="match status" value="1"/>
</dbReference>
<dbReference type="InterPro" id="IPR002205">
    <property type="entry name" value="Topo_IIA_dom_A"/>
</dbReference>
<dbReference type="Gene3D" id="3.90.199.10">
    <property type="entry name" value="Topoisomerase II, domain 5"/>
    <property type="match status" value="1"/>
</dbReference>
<dbReference type="InterPro" id="IPR034157">
    <property type="entry name" value="TOPRIM_TopoII"/>
</dbReference>
<dbReference type="Gene3D" id="1.10.268.10">
    <property type="entry name" value="Topoisomerase, domain 3"/>
    <property type="match status" value="1"/>
</dbReference>
<evidence type="ECO:0000256" key="3">
    <source>
        <dbReference type="ARBA" id="ARBA00001946"/>
    </source>
</evidence>
<evidence type="ECO:0000313" key="21">
    <source>
        <dbReference type="Proteomes" id="UP000469890"/>
    </source>
</evidence>
<dbReference type="PROSITE" id="PS50880">
    <property type="entry name" value="TOPRIM"/>
    <property type="match status" value="1"/>
</dbReference>
<dbReference type="SMART" id="SM00433">
    <property type="entry name" value="TOP2c"/>
    <property type="match status" value="1"/>
</dbReference>
<comment type="catalytic activity">
    <reaction evidence="1 15 16">
        <text>ATP-dependent breakage, passage and rejoining of double-stranded DNA.</text>
        <dbReference type="EC" id="5.6.2.2"/>
    </reaction>
</comment>
<dbReference type="SUPFAM" id="SSF55874">
    <property type="entry name" value="ATPase domain of HSP90 chaperone/DNA topoisomerase II/histidine kinase"/>
    <property type="match status" value="1"/>
</dbReference>
<dbReference type="EMBL" id="JAAECE010000003">
    <property type="protein sequence ID" value="KAF1803557.1"/>
    <property type="molecule type" value="Genomic_DNA"/>
</dbReference>
<evidence type="ECO:0000256" key="10">
    <source>
        <dbReference type="ARBA" id="ARBA00022842"/>
    </source>
</evidence>
<feature type="region of interest" description="Disordered" evidence="17">
    <location>
        <begin position="1"/>
        <end position="189"/>
    </location>
</feature>
<dbReference type="InterPro" id="IPR050634">
    <property type="entry name" value="DNA_Topoisomerase_II"/>
</dbReference>
<dbReference type="PROSITE" id="PS52040">
    <property type="entry name" value="TOPO_IIA"/>
    <property type="match status" value="1"/>
</dbReference>
<comment type="similarity">
    <text evidence="4 16">Belongs to the type II topoisomerase family.</text>
</comment>
<dbReference type="Pfam" id="PF01751">
    <property type="entry name" value="Toprim"/>
    <property type="match status" value="1"/>
</dbReference>
<evidence type="ECO:0000259" key="19">
    <source>
        <dbReference type="PROSITE" id="PS52040"/>
    </source>
</evidence>
<dbReference type="PRINTS" id="PR01158">
    <property type="entry name" value="TOPISMRASEII"/>
</dbReference>
<feature type="domain" description="Topo IIA-type catalytic" evidence="19">
    <location>
        <begin position="877"/>
        <end position="1320"/>
    </location>
</feature>
<keyword evidence="9 16" id="KW-0067">ATP-binding</keyword>
<dbReference type="SUPFAM" id="SSF54211">
    <property type="entry name" value="Ribosomal protein S5 domain 2-like"/>
    <property type="match status" value="1"/>
</dbReference>
<dbReference type="PANTHER" id="PTHR10169">
    <property type="entry name" value="DNA TOPOISOMERASE/GYRASE"/>
    <property type="match status" value="1"/>
</dbReference>
<feature type="compositionally biased region" description="Low complexity" evidence="17">
    <location>
        <begin position="1370"/>
        <end position="1395"/>
    </location>
</feature>
<dbReference type="Pfam" id="PF16898">
    <property type="entry name" value="TOPRIM_C"/>
    <property type="match status" value="1"/>
</dbReference>
<dbReference type="InterPro" id="IPR013757">
    <property type="entry name" value="Topo_IIA_A_a_sf"/>
</dbReference>
<feature type="compositionally biased region" description="Low complexity" evidence="17">
    <location>
        <begin position="63"/>
        <end position="74"/>
    </location>
</feature>
<dbReference type="Pfam" id="PF00204">
    <property type="entry name" value="DNA_gyraseB"/>
    <property type="match status" value="1"/>
</dbReference>
<feature type="active site" description="O-(5'-phospho-DNA)-tyrosine intermediate" evidence="15">
    <location>
        <position position="967"/>
    </location>
</feature>
<feature type="domain" description="Toprim" evidence="18">
    <location>
        <begin position="629"/>
        <end position="743"/>
    </location>
</feature>
<evidence type="ECO:0000256" key="8">
    <source>
        <dbReference type="ARBA" id="ARBA00022741"/>
    </source>
</evidence>
<keyword evidence="12 15" id="KW-0238">DNA-binding</keyword>
<feature type="region of interest" description="Disordered" evidence="17">
    <location>
        <begin position="1342"/>
        <end position="1395"/>
    </location>
</feature>
<dbReference type="Proteomes" id="UP000469890">
    <property type="component" value="Unassembled WGS sequence"/>
</dbReference>
<dbReference type="FunFam" id="3.30.565.10:FF:000004">
    <property type="entry name" value="DNA topoisomerase 2"/>
    <property type="match status" value="1"/>
</dbReference>
<name>A0A8H4BLJ3_MUCCL</name>
<dbReference type="GO" id="GO:0006265">
    <property type="term" value="P:DNA topological change"/>
    <property type="evidence" value="ECO:0007669"/>
    <property type="project" value="UniProtKB-UniRule"/>
</dbReference>
<dbReference type="Gene3D" id="3.30.565.10">
    <property type="entry name" value="Histidine kinase-like ATPase, C-terminal domain"/>
    <property type="match status" value="1"/>
</dbReference>
<protein>
    <recommendedName>
        <fullName evidence="6 16">DNA topoisomerase 2</fullName>
        <ecNumber evidence="5 16">5.6.2.2</ecNumber>
    </recommendedName>
</protein>
<dbReference type="InterPro" id="IPR014721">
    <property type="entry name" value="Ribsml_uS5_D2-typ_fold_subgr"/>
</dbReference>
<dbReference type="GO" id="GO:0005634">
    <property type="term" value="C:nucleus"/>
    <property type="evidence" value="ECO:0007669"/>
    <property type="project" value="TreeGrafter"/>
</dbReference>
<evidence type="ECO:0000313" key="20">
    <source>
        <dbReference type="EMBL" id="KAF1803557.1"/>
    </source>
</evidence>